<keyword evidence="7" id="KW-0547">Nucleotide-binding</keyword>
<dbReference type="EMBL" id="MKIN01000026">
    <property type="protein sequence ID" value="OLP47944.1"/>
    <property type="molecule type" value="Genomic_DNA"/>
</dbReference>
<reference evidence="13 14" key="1">
    <citation type="submission" date="2016-09" db="EMBL/GenBank/DDBJ databases">
        <title>Rhizobium oryziradicis sp. nov., isolated from the root of rice.</title>
        <authorList>
            <person name="Zhao J."/>
            <person name="Zhang X."/>
        </authorList>
    </citation>
    <scope>NUCLEOTIDE SEQUENCE [LARGE SCALE GENOMIC DNA]</scope>
    <source>
        <strain evidence="13 14">14971</strain>
    </source>
</reference>
<dbReference type="GO" id="GO:0005886">
    <property type="term" value="C:plasma membrane"/>
    <property type="evidence" value="ECO:0007669"/>
    <property type="project" value="UniProtKB-SubCell"/>
</dbReference>
<reference evidence="12 15" key="2">
    <citation type="submission" date="2020-08" db="EMBL/GenBank/DDBJ databases">
        <title>Genomic Encyclopedia of Type Strains, Phase IV (KMG-IV): sequencing the most valuable type-strain genomes for metagenomic binning, comparative biology and taxonomic classification.</title>
        <authorList>
            <person name="Goeker M."/>
        </authorList>
    </citation>
    <scope>NUCLEOTIDE SEQUENCE [LARGE SCALE GENOMIC DNA]</scope>
    <source>
        <strain evidence="12 15">DSM 100021</strain>
    </source>
</reference>
<evidence type="ECO:0000256" key="6">
    <source>
        <dbReference type="ARBA" id="ARBA00022737"/>
    </source>
</evidence>
<gene>
    <name evidence="13" type="ORF">BJF91_11030</name>
    <name evidence="12" type="ORF">GGQ71_004818</name>
</gene>
<dbReference type="InterPro" id="IPR003593">
    <property type="entry name" value="AAA+_ATPase"/>
</dbReference>
<dbReference type="Proteomes" id="UP000544107">
    <property type="component" value="Unassembled WGS sequence"/>
</dbReference>
<dbReference type="InterPro" id="IPR003439">
    <property type="entry name" value="ABC_transporter-like_ATP-bd"/>
</dbReference>
<evidence type="ECO:0000313" key="15">
    <source>
        <dbReference type="Proteomes" id="UP000544107"/>
    </source>
</evidence>
<name>A0A1Q9A0A8_9HYPH</name>
<dbReference type="GO" id="GO:0005524">
    <property type="term" value="F:ATP binding"/>
    <property type="evidence" value="ECO:0007669"/>
    <property type="project" value="UniProtKB-KW"/>
</dbReference>
<evidence type="ECO:0000256" key="2">
    <source>
        <dbReference type="ARBA" id="ARBA00005417"/>
    </source>
</evidence>
<keyword evidence="8 13" id="KW-0067">ATP-binding</keyword>
<evidence type="ECO:0000256" key="3">
    <source>
        <dbReference type="ARBA" id="ARBA00022448"/>
    </source>
</evidence>
<dbReference type="EMBL" id="JACIED010000009">
    <property type="protein sequence ID" value="MBB4010517.1"/>
    <property type="molecule type" value="Genomic_DNA"/>
</dbReference>
<evidence type="ECO:0000313" key="12">
    <source>
        <dbReference type="EMBL" id="MBB4010517.1"/>
    </source>
</evidence>
<keyword evidence="6" id="KW-0677">Repeat</keyword>
<evidence type="ECO:0000259" key="11">
    <source>
        <dbReference type="PROSITE" id="PS50893"/>
    </source>
</evidence>
<evidence type="ECO:0000256" key="10">
    <source>
        <dbReference type="ARBA" id="ARBA00023136"/>
    </source>
</evidence>
<protein>
    <submittedName>
        <fullName evidence="13">D-xylose ABC transporter ATP-binding protein</fullName>
    </submittedName>
    <submittedName>
        <fullName evidence="12">Rhamnose transport system ATP-binding protein</fullName>
    </submittedName>
</protein>
<accession>A0A1Q9A0A8</accession>
<dbReference type="InterPro" id="IPR017871">
    <property type="entry name" value="ABC_transporter-like_CS"/>
</dbReference>
<dbReference type="InterPro" id="IPR050107">
    <property type="entry name" value="ABC_carbohydrate_import_ATPase"/>
</dbReference>
<evidence type="ECO:0000313" key="13">
    <source>
        <dbReference type="EMBL" id="OLP47944.1"/>
    </source>
</evidence>
<evidence type="ECO:0000256" key="7">
    <source>
        <dbReference type="ARBA" id="ARBA00022741"/>
    </source>
</evidence>
<organism evidence="13 14">
    <name type="scientific">Allorhizobium taibaishanense</name>
    <dbReference type="NCBI Taxonomy" id="887144"/>
    <lineage>
        <taxon>Bacteria</taxon>
        <taxon>Pseudomonadati</taxon>
        <taxon>Pseudomonadota</taxon>
        <taxon>Alphaproteobacteria</taxon>
        <taxon>Hyphomicrobiales</taxon>
        <taxon>Rhizobiaceae</taxon>
        <taxon>Rhizobium/Agrobacterium group</taxon>
        <taxon>Allorhizobium</taxon>
    </lineage>
</organism>
<dbReference type="PROSITE" id="PS00211">
    <property type="entry name" value="ABC_TRANSPORTER_1"/>
    <property type="match status" value="1"/>
</dbReference>
<evidence type="ECO:0000256" key="5">
    <source>
        <dbReference type="ARBA" id="ARBA00022597"/>
    </source>
</evidence>
<dbReference type="GO" id="GO:0016887">
    <property type="term" value="F:ATP hydrolysis activity"/>
    <property type="evidence" value="ECO:0007669"/>
    <property type="project" value="InterPro"/>
</dbReference>
<comment type="caution">
    <text evidence="13">The sequence shown here is derived from an EMBL/GenBank/DDBJ whole genome shotgun (WGS) entry which is preliminary data.</text>
</comment>
<dbReference type="PROSITE" id="PS50893">
    <property type="entry name" value="ABC_TRANSPORTER_2"/>
    <property type="match status" value="2"/>
</dbReference>
<dbReference type="RefSeq" id="WP_324615726.1">
    <property type="nucleotide sequence ID" value="NZ_JACIED010000009.1"/>
</dbReference>
<dbReference type="SMART" id="SM00382">
    <property type="entry name" value="AAA"/>
    <property type="match status" value="2"/>
</dbReference>
<evidence type="ECO:0000256" key="1">
    <source>
        <dbReference type="ARBA" id="ARBA00004202"/>
    </source>
</evidence>
<dbReference type="CDD" id="cd03216">
    <property type="entry name" value="ABC_Carb_Monos_I"/>
    <property type="match status" value="1"/>
</dbReference>
<keyword evidence="4" id="KW-1003">Cell membrane</keyword>
<evidence type="ECO:0000256" key="9">
    <source>
        <dbReference type="ARBA" id="ARBA00022967"/>
    </source>
</evidence>
<dbReference type="Gene3D" id="3.40.50.300">
    <property type="entry name" value="P-loop containing nucleotide triphosphate hydrolases"/>
    <property type="match status" value="2"/>
</dbReference>
<evidence type="ECO:0000256" key="4">
    <source>
        <dbReference type="ARBA" id="ARBA00022475"/>
    </source>
</evidence>
<keyword evidence="5" id="KW-0762">Sugar transport</keyword>
<comment type="subcellular location">
    <subcellularLocation>
        <location evidence="1">Cell membrane</location>
        <topology evidence="1">Peripheral membrane protein</topology>
    </subcellularLocation>
</comment>
<dbReference type="InterPro" id="IPR027417">
    <property type="entry name" value="P-loop_NTPase"/>
</dbReference>
<evidence type="ECO:0000313" key="14">
    <source>
        <dbReference type="Proteomes" id="UP000185598"/>
    </source>
</evidence>
<proteinExistence type="inferred from homology"/>
<dbReference type="FunFam" id="3.40.50.300:FF:000127">
    <property type="entry name" value="Ribose import ATP-binding protein RbsA"/>
    <property type="match status" value="1"/>
</dbReference>
<keyword evidence="9" id="KW-1278">Translocase</keyword>
<dbReference type="Pfam" id="PF00005">
    <property type="entry name" value="ABC_tran"/>
    <property type="match status" value="2"/>
</dbReference>
<comment type="similarity">
    <text evidence="2">Belongs to the ABC transporter superfamily.</text>
</comment>
<sequence length="512" mass="55245">MSNPEETDRRRPYVRLAGISKSFGPVKVLKDISFDVRPGEIHALLGENGAGKSTMIKILSGLYQPDGGVMEIDGQPAKFASAKDANSAGIATVYQELLLFPELTVAENIFLGHYPRKGMGRIDWAEARAKARNLLDNLDCHDLDVDTRIATLSVAQRQRVEIAKALSHKARILIMDEPTASLTEKDVARLMDVVRNLKTRGVGIIYVSHRMAEIFALADRVSVLRDGMMIDTRDIGDADEALLVSMMVGRSIEQLFPKGEAEIGEAVLEVSKLNHGRLVRDISFSLKRGEVLGIAGLVGSGRTELALTLFGITPATSGEIRVKGKPVTIKTPRQARDLGLAYVPEDRGLQGLVKSMTINENLSMASLDRIAPGLFLNFAEEARRAVEAVKRLGVRARAGIHQPVGELSGGNQQKVVIAKWLATNPDILILDEPTRGVDVGAKAEIHAMMSELAAKGLAIIMISSELPEVIGMSDRILVMNNGQVTAVIDRANATPETVGAAMTAQTASKEAA</sequence>
<dbReference type="SUPFAM" id="SSF52540">
    <property type="entry name" value="P-loop containing nucleoside triphosphate hydrolases"/>
    <property type="match status" value="2"/>
</dbReference>
<feature type="domain" description="ABC transporter" evidence="11">
    <location>
        <begin position="263"/>
        <end position="506"/>
    </location>
</feature>
<dbReference type="CDD" id="cd03215">
    <property type="entry name" value="ABC_Carb_Monos_II"/>
    <property type="match status" value="1"/>
</dbReference>
<keyword evidence="10" id="KW-0472">Membrane</keyword>
<dbReference type="Proteomes" id="UP000185598">
    <property type="component" value="Unassembled WGS sequence"/>
</dbReference>
<dbReference type="PANTHER" id="PTHR43790">
    <property type="entry name" value="CARBOHYDRATE TRANSPORT ATP-BINDING PROTEIN MG119-RELATED"/>
    <property type="match status" value="1"/>
</dbReference>
<evidence type="ECO:0000256" key="8">
    <source>
        <dbReference type="ARBA" id="ARBA00022840"/>
    </source>
</evidence>
<feature type="domain" description="ABC transporter" evidence="11">
    <location>
        <begin position="14"/>
        <end position="251"/>
    </location>
</feature>
<keyword evidence="3" id="KW-0813">Transport</keyword>
<keyword evidence="14" id="KW-1185">Reference proteome</keyword>
<dbReference type="PANTHER" id="PTHR43790:SF3">
    <property type="entry name" value="D-ALLOSE IMPORT ATP-BINDING PROTEIN ALSA-RELATED"/>
    <property type="match status" value="1"/>
</dbReference>
<dbReference type="STRING" id="887144.BJF91_11030"/>
<dbReference type="AlphaFoldDB" id="A0A1Q9A0A8"/>